<dbReference type="Proteomes" id="UP001159363">
    <property type="component" value="Chromosome 5"/>
</dbReference>
<gene>
    <name evidence="2" type="ORF">PR048_016916</name>
</gene>
<sequence>MKSVQFFLVRELHCRWLCDLDRSPIAKANRFQSPAGSLPDFCKGESCRRMCRWSADFLGDLPFPPTLHFRVAQFSNHLTLIGSLDITDLSLGQAVQDRLDVCHNDFHTDAKAVVEGYVFELQGIQRIHPNLRKPFKTNHIIPQLFMSPYFAGYHRPAQELKGGETGDPRENPPTSDIVRHDSHWQKSGSDPAGDWTRTTLVVGEQAKRSATLDHQQIRYTGLLKTQIPARPFSTRSDSVCCICSVADQPQQLAGCTACSFATPTCVYVNTCIPPPFFRPFSATTLCQFM</sequence>
<evidence type="ECO:0000313" key="3">
    <source>
        <dbReference type="Proteomes" id="UP001159363"/>
    </source>
</evidence>
<name>A0ABQ9H848_9NEOP</name>
<keyword evidence="3" id="KW-1185">Reference proteome</keyword>
<proteinExistence type="predicted"/>
<feature type="region of interest" description="Disordered" evidence="1">
    <location>
        <begin position="158"/>
        <end position="196"/>
    </location>
</feature>
<accession>A0ABQ9H848</accession>
<comment type="caution">
    <text evidence="2">The sequence shown here is derived from an EMBL/GenBank/DDBJ whole genome shotgun (WGS) entry which is preliminary data.</text>
</comment>
<organism evidence="2 3">
    <name type="scientific">Dryococelus australis</name>
    <dbReference type="NCBI Taxonomy" id="614101"/>
    <lineage>
        <taxon>Eukaryota</taxon>
        <taxon>Metazoa</taxon>
        <taxon>Ecdysozoa</taxon>
        <taxon>Arthropoda</taxon>
        <taxon>Hexapoda</taxon>
        <taxon>Insecta</taxon>
        <taxon>Pterygota</taxon>
        <taxon>Neoptera</taxon>
        <taxon>Polyneoptera</taxon>
        <taxon>Phasmatodea</taxon>
        <taxon>Verophasmatodea</taxon>
        <taxon>Anareolatae</taxon>
        <taxon>Phasmatidae</taxon>
        <taxon>Eurycanthinae</taxon>
        <taxon>Dryococelus</taxon>
    </lineage>
</organism>
<feature type="compositionally biased region" description="Basic and acidic residues" evidence="1">
    <location>
        <begin position="158"/>
        <end position="170"/>
    </location>
</feature>
<evidence type="ECO:0000256" key="1">
    <source>
        <dbReference type="SAM" id="MobiDB-lite"/>
    </source>
</evidence>
<evidence type="ECO:0000313" key="2">
    <source>
        <dbReference type="EMBL" id="KAJ8880447.1"/>
    </source>
</evidence>
<dbReference type="EMBL" id="JARBHB010000006">
    <property type="protein sequence ID" value="KAJ8880447.1"/>
    <property type="molecule type" value="Genomic_DNA"/>
</dbReference>
<reference evidence="2 3" key="1">
    <citation type="submission" date="2023-02" db="EMBL/GenBank/DDBJ databases">
        <title>LHISI_Scaffold_Assembly.</title>
        <authorList>
            <person name="Stuart O.P."/>
            <person name="Cleave R."/>
            <person name="Magrath M.J.L."/>
            <person name="Mikheyev A.S."/>
        </authorList>
    </citation>
    <scope>NUCLEOTIDE SEQUENCE [LARGE SCALE GENOMIC DNA]</scope>
    <source>
        <strain evidence="2">Daus_M_001</strain>
        <tissue evidence="2">Leg muscle</tissue>
    </source>
</reference>
<protein>
    <submittedName>
        <fullName evidence="2">Uncharacterized protein</fullName>
    </submittedName>
</protein>